<reference evidence="1 2" key="1">
    <citation type="journal article" date="2023" name="Nucleic Acids Res.">
        <title>The hologenome of Daphnia magna reveals possible DNA methylation and microbiome-mediated evolution of the host genome.</title>
        <authorList>
            <person name="Chaturvedi A."/>
            <person name="Li X."/>
            <person name="Dhandapani V."/>
            <person name="Marshall H."/>
            <person name="Kissane S."/>
            <person name="Cuenca-Cambronero M."/>
            <person name="Asole G."/>
            <person name="Calvet F."/>
            <person name="Ruiz-Romero M."/>
            <person name="Marangio P."/>
            <person name="Guigo R."/>
            <person name="Rago D."/>
            <person name="Mirbahai L."/>
            <person name="Eastwood N."/>
            <person name="Colbourne J.K."/>
            <person name="Zhou J."/>
            <person name="Mallon E."/>
            <person name="Orsini L."/>
        </authorList>
    </citation>
    <scope>NUCLEOTIDE SEQUENCE [LARGE SCALE GENOMIC DNA]</scope>
    <source>
        <strain evidence="1">LRV0_1</strain>
    </source>
</reference>
<dbReference type="Proteomes" id="UP001234178">
    <property type="component" value="Unassembled WGS sequence"/>
</dbReference>
<gene>
    <name evidence="1" type="ORF">OUZ56_029997</name>
</gene>
<evidence type="ECO:0000313" key="1">
    <source>
        <dbReference type="EMBL" id="KAK4037974.1"/>
    </source>
</evidence>
<comment type="caution">
    <text evidence="1">The sequence shown here is derived from an EMBL/GenBank/DDBJ whole genome shotgun (WGS) entry which is preliminary data.</text>
</comment>
<accession>A0ABR0B8F9</accession>
<organism evidence="1 2">
    <name type="scientific">Daphnia magna</name>
    <dbReference type="NCBI Taxonomy" id="35525"/>
    <lineage>
        <taxon>Eukaryota</taxon>
        <taxon>Metazoa</taxon>
        <taxon>Ecdysozoa</taxon>
        <taxon>Arthropoda</taxon>
        <taxon>Crustacea</taxon>
        <taxon>Branchiopoda</taxon>
        <taxon>Diplostraca</taxon>
        <taxon>Cladocera</taxon>
        <taxon>Anomopoda</taxon>
        <taxon>Daphniidae</taxon>
        <taxon>Daphnia</taxon>
    </lineage>
</organism>
<proteinExistence type="predicted"/>
<dbReference type="EMBL" id="JAOYFB010000040">
    <property type="protein sequence ID" value="KAK4037974.1"/>
    <property type="molecule type" value="Genomic_DNA"/>
</dbReference>
<name>A0ABR0B8F9_9CRUS</name>
<protein>
    <submittedName>
        <fullName evidence="1">Uncharacterized protein</fullName>
    </submittedName>
</protein>
<keyword evidence="2" id="KW-1185">Reference proteome</keyword>
<evidence type="ECO:0000313" key="2">
    <source>
        <dbReference type="Proteomes" id="UP001234178"/>
    </source>
</evidence>
<sequence length="139" mass="15824">MDCLDLMVRSVCVHQLLGPHTRHWIFPVRFDVTKDLPQHKPTECRKAVKRIEAAWDVVADGGVVREGAAEPQQHCKEQLLHSPNRPAPCGQNWTIVVSFFFRFAVKIPQQLMDKLMNKRFYLVTLSCIPLDTALCAGQS</sequence>